<comment type="caution">
    <text evidence="1">The sequence shown here is derived from an EMBL/GenBank/DDBJ whole genome shotgun (WGS) entry which is preliminary data.</text>
</comment>
<name>K0RPX0_THAOC</name>
<protein>
    <submittedName>
        <fullName evidence="1">Uncharacterized protein</fullName>
    </submittedName>
</protein>
<organism evidence="1 2">
    <name type="scientific">Thalassiosira oceanica</name>
    <name type="common">Marine diatom</name>
    <dbReference type="NCBI Taxonomy" id="159749"/>
    <lineage>
        <taxon>Eukaryota</taxon>
        <taxon>Sar</taxon>
        <taxon>Stramenopiles</taxon>
        <taxon>Ochrophyta</taxon>
        <taxon>Bacillariophyta</taxon>
        <taxon>Coscinodiscophyceae</taxon>
        <taxon>Thalassiosirophycidae</taxon>
        <taxon>Thalassiosirales</taxon>
        <taxon>Thalassiosiraceae</taxon>
        <taxon>Thalassiosira</taxon>
    </lineage>
</organism>
<dbReference type="EMBL" id="AGNL01042534">
    <property type="protein sequence ID" value="EJK50946.1"/>
    <property type="molecule type" value="Genomic_DNA"/>
</dbReference>
<evidence type="ECO:0000313" key="2">
    <source>
        <dbReference type="Proteomes" id="UP000266841"/>
    </source>
</evidence>
<reference evidence="1 2" key="1">
    <citation type="journal article" date="2012" name="Genome Biol.">
        <title>Genome and low-iron response of an oceanic diatom adapted to chronic iron limitation.</title>
        <authorList>
            <person name="Lommer M."/>
            <person name="Specht M."/>
            <person name="Roy A.S."/>
            <person name="Kraemer L."/>
            <person name="Andreson R."/>
            <person name="Gutowska M.A."/>
            <person name="Wolf J."/>
            <person name="Bergner S.V."/>
            <person name="Schilhabel M.B."/>
            <person name="Klostermeier U.C."/>
            <person name="Beiko R.G."/>
            <person name="Rosenstiel P."/>
            <person name="Hippler M."/>
            <person name="Laroche J."/>
        </authorList>
    </citation>
    <scope>NUCLEOTIDE SEQUENCE [LARGE SCALE GENOMIC DNA]</scope>
    <source>
        <strain evidence="1 2">CCMP1005</strain>
    </source>
</reference>
<keyword evidence="2" id="KW-1185">Reference proteome</keyword>
<proteinExistence type="predicted"/>
<accession>K0RPX0</accession>
<evidence type="ECO:0000313" key="1">
    <source>
        <dbReference type="EMBL" id="EJK50946.1"/>
    </source>
</evidence>
<gene>
    <name evidence="1" type="ORF">THAOC_29938</name>
</gene>
<dbReference type="AlphaFoldDB" id="K0RPX0"/>
<sequence length="28" mass="2986">NILKNTAAAAISAIYLLDLILTINQSIN</sequence>
<dbReference type="Proteomes" id="UP000266841">
    <property type="component" value="Unassembled WGS sequence"/>
</dbReference>
<feature type="non-terminal residue" evidence="1">
    <location>
        <position position="1"/>
    </location>
</feature>